<feature type="transmembrane region" description="Helical" evidence="1">
    <location>
        <begin position="6"/>
        <end position="29"/>
    </location>
</feature>
<gene>
    <name evidence="2" type="ORF">PDESU_05029</name>
</gene>
<dbReference type="Proteomes" id="UP000366872">
    <property type="component" value="Unassembled WGS sequence"/>
</dbReference>
<accession>A0A6C2U8K4</accession>
<reference evidence="2 3" key="1">
    <citation type="submission" date="2019-04" db="EMBL/GenBank/DDBJ databases">
        <authorList>
            <person name="Van Vliet M D."/>
        </authorList>
    </citation>
    <scope>NUCLEOTIDE SEQUENCE [LARGE SCALE GENOMIC DNA]</scope>
    <source>
        <strain evidence="2 3">F1</strain>
    </source>
</reference>
<keyword evidence="1" id="KW-0472">Membrane</keyword>
<keyword evidence="1" id="KW-1133">Transmembrane helix</keyword>
<organism evidence="2 3">
    <name type="scientific">Pontiella desulfatans</name>
    <dbReference type="NCBI Taxonomy" id="2750659"/>
    <lineage>
        <taxon>Bacteria</taxon>
        <taxon>Pseudomonadati</taxon>
        <taxon>Kiritimatiellota</taxon>
        <taxon>Kiritimatiellia</taxon>
        <taxon>Kiritimatiellales</taxon>
        <taxon>Pontiellaceae</taxon>
        <taxon>Pontiella</taxon>
    </lineage>
</organism>
<name>A0A6C2U8K4_PONDE</name>
<dbReference type="AlphaFoldDB" id="A0A6C2U8K4"/>
<sequence>MLDYLTAFYLVVSTVVVVCASVYLMYGVYV</sequence>
<evidence type="ECO:0000313" key="3">
    <source>
        <dbReference type="Proteomes" id="UP000366872"/>
    </source>
</evidence>
<keyword evidence="3" id="KW-1185">Reference proteome</keyword>
<protein>
    <submittedName>
        <fullName evidence="2">Uncharacterized protein</fullName>
    </submittedName>
</protein>
<evidence type="ECO:0000256" key="1">
    <source>
        <dbReference type="SAM" id="Phobius"/>
    </source>
</evidence>
<dbReference type="EMBL" id="CAAHFG010000003">
    <property type="protein sequence ID" value="VGO16438.1"/>
    <property type="molecule type" value="Genomic_DNA"/>
</dbReference>
<keyword evidence="1" id="KW-0812">Transmembrane</keyword>
<proteinExistence type="predicted"/>
<evidence type="ECO:0000313" key="2">
    <source>
        <dbReference type="EMBL" id="VGO16438.1"/>
    </source>
</evidence>